<dbReference type="EMBL" id="VIEB01000908">
    <property type="protein sequence ID" value="TQD78436.1"/>
    <property type="molecule type" value="Genomic_DNA"/>
</dbReference>
<organism evidence="2 3">
    <name type="scientific">Malus baccata</name>
    <name type="common">Siberian crab apple</name>
    <name type="synonym">Pyrus baccata</name>
    <dbReference type="NCBI Taxonomy" id="106549"/>
    <lineage>
        <taxon>Eukaryota</taxon>
        <taxon>Viridiplantae</taxon>
        <taxon>Streptophyta</taxon>
        <taxon>Embryophyta</taxon>
        <taxon>Tracheophyta</taxon>
        <taxon>Spermatophyta</taxon>
        <taxon>Magnoliopsida</taxon>
        <taxon>eudicotyledons</taxon>
        <taxon>Gunneridae</taxon>
        <taxon>Pentapetalae</taxon>
        <taxon>rosids</taxon>
        <taxon>fabids</taxon>
        <taxon>Rosales</taxon>
        <taxon>Rosaceae</taxon>
        <taxon>Amygdaloideae</taxon>
        <taxon>Maleae</taxon>
        <taxon>Malus</taxon>
    </lineage>
</organism>
<evidence type="ECO:0000313" key="2">
    <source>
        <dbReference type="EMBL" id="TQD78436.1"/>
    </source>
</evidence>
<keyword evidence="1" id="KW-1133">Transmembrane helix</keyword>
<evidence type="ECO:0008006" key="4">
    <source>
        <dbReference type="Google" id="ProtNLM"/>
    </source>
</evidence>
<reference evidence="2 3" key="1">
    <citation type="journal article" date="2019" name="G3 (Bethesda)">
        <title>Sequencing of a Wild Apple (Malus baccata) Genome Unravels the Differences Between Cultivated and Wild Apple Species Regarding Disease Resistance and Cold Tolerance.</title>
        <authorList>
            <person name="Chen X."/>
        </authorList>
    </citation>
    <scope>NUCLEOTIDE SEQUENCE [LARGE SCALE GENOMIC DNA]</scope>
    <source>
        <strain evidence="3">cv. Shandingzi</strain>
        <tissue evidence="2">Leaves</tissue>
    </source>
</reference>
<evidence type="ECO:0000313" key="3">
    <source>
        <dbReference type="Proteomes" id="UP000315295"/>
    </source>
</evidence>
<protein>
    <recommendedName>
        <fullName evidence="4">Endoplasmic reticulum transmembrane protein</fullName>
    </recommendedName>
</protein>
<accession>A0A540KW54</accession>
<keyword evidence="3" id="KW-1185">Reference proteome</keyword>
<feature type="transmembrane region" description="Helical" evidence="1">
    <location>
        <begin position="6"/>
        <end position="22"/>
    </location>
</feature>
<dbReference type="STRING" id="106549.A0A540KW54"/>
<comment type="caution">
    <text evidence="2">The sequence shown here is derived from an EMBL/GenBank/DDBJ whole genome shotgun (WGS) entry which is preliminary data.</text>
</comment>
<proteinExistence type="predicted"/>
<gene>
    <name evidence="2" type="ORF">C1H46_036002</name>
</gene>
<dbReference type="AlphaFoldDB" id="A0A540KW54"/>
<evidence type="ECO:0000256" key="1">
    <source>
        <dbReference type="SAM" id="Phobius"/>
    </source>
</evidence>
<dbReference type="Proteomes" id="UP000315295">
    <property type="component" value="Unassembled WGS sequence"/>
</dbReference>
<sequence>MILVALFAVIFFEMVFILSILLETPLRKMATSWLDQVKRCGLWSAAVKFLASTILFTKIQKRTTDNFILEATLIAFALFLALVIDQLHRHLSSLDGRIVCSSKRIKELEEVIAGLNLRLRHMRNQSITKTDNLIRYKRKLSKAPSHQRSIAFDAWFELGRGTALLLAVFGLQPHLESLSPDPELLKWKSTPPGRLKMNIGGAWSKENTVGGVVSLSGILPESLLLQRR</sequence>
<feature type="transmembrane region" description="Helical" evidence="1">
    <location>
        <begin position="66"/>
        <end position="84"/>
    </location>
</feature>
<keyword evidence="1" id="KW-0472">Membrane</keyword>
<name>A0A540KW54_MALBA</name>
<keyword evidence="1" id="KW-0812">Transmembrane</keyword>